<keyword evidence="2" id="KW-0812">Transmembrane</keyword>
<proteinExistence type="predicted"/>
<dbReference type="OrthoDB" id="4350621at2"/>
<gene>
    <name evidence="4" type="ORF">CLV35_3616</name>
</gene>
<comment type="caution">
    <text evidence="4">The sequence shown here is derived from an EMBL/GenBank/DDBJ whole genome shotgun (WGS) entry which is preliminary data.</text>
</comment>
<feature type="domain" description="LytR/CpsA/Psr regulator C-terminal" evidence="3">
    <location>
        <begin position="142"/>
        <end position="224"/>
    </location>
</feature>
<evidence type="ECO:0000313" key="4">
    <source>
        <dbReference type="EMBL" id="RKS68489.1"/>
    </source>
</evidence>
<name>A0A420XK81_9ACTN</name>
<dbReference type="InterPro" id="IPR027381">
    <property type="entry name" value="LytR/CpsA/Psr_C"/>
</dbReference>
<dbReference type="RefSeq" id="WP_121194876.1">
    <property type="nucleotide sequence ID" value="NZ_RBWV01000016.1"/>
</dbReference>
<evidence type="ECO:0000259" key="3">
    <source>
        <dbReference type="Pfam" id="PF13399"/>
    </source>
</evidence>
<organism evidence="4 5">
    <name type="scientific">Motilibacter peucedani</name>
    <dbReference type="NCBI Taxonomy" id="598650"/>
    <lineage>
        <taxon>Bacteria</taxon>
        <taxon>Bacillati</taxon>
        <taxon>Actinomycetota</taxon>
        <taxon>Actinomycetes</taxon>
        <taxon>Motilibacterales</taxon>
        <taxon>Motilibacteraceae</taxon>
        <taxon>Motilibacter</taxon>
    </lineage>
</organism>
<evidence type="ECO:0000256" key="2">
    <source>
        <dbReference type="SAM" id="Phobius"/>
    </source>
</evidence>
<protein>
    <submittedName>
        <fullName evidence="4">LytR cell envelope-related transcriptional attenuator</fullName>
    </submittedName>
</protein>
<reference evidence="4 5" key="1">
    <citation type="submission" date="2018-10" db="EMBL/GenBank/DDBJ databases">
        <title>Genomic Encyclopedia of Archaeal and Bacterial Type Strains, Phase II (KMG-II): from individual species to whole genera.</title>
        <authorList>
            <person name="Goeker M."/>
        </authorList>
    </citation>
    <scope>NUCLEOTIDE SEQUENCE [LARGE SCALE GENOMIC DNA]</scope>
    <source>
        <strain evidence="4 5">RP-AC37</strain>
    </source>
</reference>
<feature type="region of interest" description="Disordered" evidence="1">
    <location>
        <begin position="63"/>
        <end position="138"/>
    </location>
</feature>
<dbReference type="Pfam" id="PF13399">
    <property type="entry name" value="LytR_C"/>
    <property type="match status" value="1"/>
</dbReference>
<keyword evidence="5" id="KW-1185">Reference proteome</keyword>
<feature type="region of interest" description="Disordered" evidence="1">
    <location>
        <begin position="1"/>
        <end position="25"/>
    </location>
</feature>
<feature type="transmembrane region" description="Helical" evidence="2">
    <location>
        <begin position="31"/>
        <end position="55"/>
    </location>
</feature>
<dbReference type="AlphaFoldDB" id="A0A420XK81"/>
<dbReference type="Gene3D" id="3.30.70.2390">
    <property type="match status" value="1"/>
</dbReference>
<evidence type="ECO:0000313" key="5">
    <source>
        <dbReference type="Proteomes" id="UP000281955"/>
    </source>
</evidence>
<dbReference type="EMBL" id="RBWV01000016">
    <property type="protein sequence ID" value="RKS68489.1"/>
    <property type="molecule type" value="Genomic_DNA"/>
</dbReference>
<feature type="compositionally biased region" description="Low complexity" evidence="1">
    <location>
        <begin position="65"/>
        <end position="122"/>
    </location>
</feature>
<dbReference type="InParanoid" id="A0A420XK81"/>
<evidence type="ECO:0000256" key="1">
    <source>
        <dbReference type="SAM" id="MobiDB-lite"/>
    </source>
</evidence>
<keyword evidence="2" id="KW-1133">Transmembrane helix</keyword>
<dbReference type="Proteomes" id="UP000281955">
    <property type="component" value="Unassembled WGS sequence"/>
</dbReference>
<sequence length="225" mass="21427">MAGRRDDGGGGSPLEGLGAPRRGSHRTGGGLGGLLTSLGAVLAVVVLLGGLYVAFGRDSGDDDGGATATGGSSSAPVATEAASASATPAPTPSATPSATPTPSETPSSEASPSGTPAAESGTAGDGGAEDPGAGDEEGLHDLPVVVLNQSGQAGLAGRTASALRATGWTVSSVGNFHGSVPSTTVYYPDGALAAAQALAAELPGPDRVRPVFSGISATKLTVILA</sequence>
<accession>A0A420XK81</accession>
<keyword evidence="2" id="KW-0472">Membrane</keyword>